<comment type="caution">
    <text evidence="1">The sequence shown here is derived from an EMBL/GenBank/DDBJ whole genome shotgun (WGS) entry which is preliminary data.</text>
</comment>
<dbReference type="InterPro" id="IPR009649">
    <property type="entry name" value="TraU"/>
</dbReference>
<evidence type="ECO:0000313" key="1">
    <source>
        <dbReference type="EMBL" id="GIU51112.1"/>
    </source>
</evidence>
<evidence type="ECO:0000313" key="2">
    <source>
        <dbReference type="Proteomes" id="UP000887104"/>
    </source>
</evidence>
<sequence>MQVGVNIGYWEPYAMVDVTRVPYCMVNMGIELGSTNPMNVAGQSTSRIGENSNGAFYHAHWYKYPMIYWLQILQSVACMALDNFDVAYLTEFDPFWDDDELSFILNPEAALFGNPIAQLACVGESVITTTGRALPLDALFWCMGSQGSAYPLTGNTSYRDTPIQAATLIGERLNYKLHRQGIVWESLGTDGAICYQHPMPILPKSRYRYQLSNVEADANNCYPYGTATAIWESGHDNPVTGDNFGFVKWRKRNCVFL</sequence>
<reference evidence="1" key="1">
    <citation type="submission" date="2021-05" db="EMBL/GenBank/DDBJ databases">
        <title>Molecular characterization for Shewanella algae harboring chromosomal blaOXA-55-like strains isolated from clinical and environment sample.</title>
        <authorList>
            <person name="Ohama Y."/>
            <person name="Aoki K."/>
            <person name="Harada S."/>
            <person name="Moriya K."/>
            <person name="Ishii Y."/>
            <person name="Tateda K."/>
        </authorList>
    </citation>
    <scope>NUCLEOTIDE SEQUENCE</scope>
    <source>
        <strain evidence="1">JCM 11563</strain>
    </source>
</reference>
<protein>
    <recommendedName>
        <fullName evidence="3">Conjugal transfer protein TraU</fullName>
    </recommendedName>
</protein>
<dbReference type="NCBIfam" id="NF010297">
    <property type="entry name" value="PRK13737.1"/>
    <property type="match status" value="1"/>
</dbReference>
<evidence type="ECO:0008006" key="3">
    <source>
        <dbReference type="Google" id="ProtNLM"/>
    </source>
</evidence>
<accession>A0ABQ4PQ40</accession>
<proteinExistence type="predicted"/>
<keyword evidence="2" id="KW-1185">Reference proteome</keyword>
<dbReference type="Proteomes" id="UP000887104">
    <property type="component" value="Unassembled WGS sequence"/>
</dbReference>
<dbReference type="Pfam" id="PF06834">
    <property type="entry name" value="TraU"/>
    <property type="match status" value="1"/>
</dbReference>
<name>A0ABQ4PQ40_9GAMM</name>
<gene>
    <name evidence="1" type="ORF">TUM4438_39550</name>
</gene>
<dbReference type="EMBL" id="BPEY01000106">
    <property type="protein sequence ID" value="GIU51112.1"/>
    <property type="molecule type" value="Genomic_DNA"/>
</dbReference>
<organism evidence="1 2">
    <name type="scientific">Shewanella sairae</name>
    <dbReference type="NCBI Taxonomy" id="190310"/>
    <lineage>
        <taxon>Bacteria</taxon>
        <taxon>Pseudomonadati</taxon>
        <taxon>Pseudomonadota</taxon>
        <taxon>Gammaproteobacteria</taxon>
        <taxon>Alteromonadales</taxon>
        <taxon>Shewanellaceae</taxon>
        <taxon>Shewanella</taxon>
    </lineage>
</organism>